<reference evidence="1" key="1">
    <citation type="journal article" date="2020" name="Stud. Mycol.">
        <title>101 Dothideomycetes genomes: a test case for predicting lifestyles and emergence of pathogens.</title>
        <authorList>
            <person name="Haridas S."/>
            <person name="Albert R."/>
            <person name="Binder M."/>
            <person name="Bloem J."/>
            <person name="Labutti K."/>
            <person name="Salamov A."/>
            <person name="Andreopoulos B."/>
            <person name="Baker S."/>
            <person name="Barry K."/>
            <person name="Bills G."/>
            <person name="Bluhm B."/>
            <person name="Cannon C."/>
            <person name="Castanera R."/>
            <person name="Culley D."/>
            <person name="Daum C."/>
            <person name="Ezra D."/>
            <person name="Gonzalez J."/>
            <person name="Henrissat B."/>
            <person name="Kuo A."/>
            <person name="Liang C."/>
            <person name="Lipzen A."/>
            <person name="Lutzoni F."/>
            <person name="Magnuson J."/>
            <person name="Mondo S."/>
            <person name="Nolan M."/>
            <person name="Ohm R."/>
            <person name="Pangilinan J."/>
            <person name="Park H.-J."/>
            <person name="Ramirez L."/>
            <person name="Alfaro M."/>
            <person name="Sun H."/>
            <person name="Tritt A."/>
            <person name="Yoshinaga Y."/>
            <person name="Zwiers L.-H."/>
            <person name="Turgeon B."/>
            <person name="Goodwin S."/>
            <person name="Spatafora J."/>
            <person name="Crous P."/>
            <person name="Grigoriev I."/>
        </authorList>
    </citation>
    <scope>NUCLEOTIDE SEQUENCE</scope>
    <source>
        <strain evidence="1">CBS 207.26</strain>
    </source>
</reference>
<keyword evidence="2" id="KW-1185">Reference proteome</keyword>
<evidence type="ECO:0000313" key="1">
    <source>
        <dbReference type="EMBL" id="KAF2190512.1"/>
    </source>
</evidence>
<dbReference type="Proteomes" id="UP000800200">
    <property type="component" value="Unassembled WGS sequence"/>
</dbReference>
<gene>
    <name evidence="1" type="ORF">K469DRAFT_721387</name>
</gene>
<name>A0A6A6EI34_9PEZI</name>
<protein>
    <submittedName>
        <fullName evidence="1">Uncharacterized protein</fullName>
    </submittedName>
</protein>
<accession>A0A6A6EI34</accession>
<organism evidence="1 2">
    <name type="scientific">Zopfia rhizophila CBS 207.26</name>
    <dbReference type="NCBI Taxonomy" id="1314779"/>
    <lineage>
        <taxon>Eukaryota</taxon>
        <taxon>Fungi</taxon>
        <taxon>Dikarya</taxon>
        <taxon>Ascomycota</taxon>
        <taxon>Pezizomycotina</taxon>
        <taxon>Dothideomycetes</taxon>
        <taxon>Dothideomycetes incertae sedis</taxon>
        <taxon>Zopfiaceae</taxon>
        <taxon>Zopfia</taxon>
    </lineage>
</organism>
<sequence>MPLCDIQSVLFAAVINAKTEWASKIPRDAHFSPRITMLDPAHAYRNLAFIQTTAGSWLSPGPKPLSSIVGFPTGPWSSALQCHKVDREYMPDDALHRGTGTPHHRPAISNLLRTAISAQSASRYPGIALSWTRRSHEYHPLRTAHSCVIV</sequence>
<proteinExistence type="predicted"/>
<dbReference type="AlphaFoldDB" id="A0A6A6EI34"/>
<evidence type="ECO:0000313" key="2">
    <source>
        <dbReference type="Proteomes" id="UP000800200"/>
    </source>
</evidence>
<dbReference type="EMBL" id="ML994618">
    <property type="protein sequence ID" value="KAF2190512.1"/>
    <property type="molecule type" value="Genomic_DNA"/>
</dbReference>